<evidence type="ECO:0000256" key="6">
    <source>
        <dbReference type="ARBA" id="ARBA00022989"/>
    </source>
</evidence>
<keyword evidence="13" id="KW-1185">Reference proteome</keyword>
<dbReference type="InterPro" id="IPR011527">
    <property type="entry name" value="ABC1_TM_dom"/>
</dbReference>
<dbReference type="SMART" id="SM00382">
    <property type="entry name" value="AAA"/>
    <property type="match status" value="1"/>
</dbReference>
<dbReference type="InterPro" id="IPR036640">
    <property type="entry name" value="ABC1_TM_sf"/>
</dbReference>
<keyword evidence="3 9" id="KW-0812">Transmembrane</keyword>
<gene>
    <name evidence="12" type="ORF">KC19_9G062500</name>
</gene>
<evidence type="ECO:0000256" key="4">
    <source>
        <dbReference type="ARBA" id="ARBA00022741"/>
    </source>
</evidence>
<dbReference type="EMBL" id="CM026430">
    <property type="protein sequence ID" value="KAG0561408.1"/>
    <property type="molecule type" value="Genomic_DNA"/>
</dbReference>
<dbReference type="Proteomes" id="UP000822688">
    <property type="component" value="Chromosome 9"/>
</dbReference>
<dbReference type="InterPro" id="IPR003593">
    <property type="entry name" value="AAA+_ATPase"/>
</dbReference>
<keyword evidence="7 9" id="KW-0472">Membrane</keyword>
<keyword evidence="2" id="KW-0813">Transport</keyword>
<dbReference type="GO" id="GO:0005524">
    <property type="term" value="F:ATP binding"/>
    <property type="evidence" value="ECO:0007669"/>
    <property type="project" value="UniProtKB-KW"/>
</dbReference>
<sequence length="827" mass="91471">MSVASCSREFISSLVSFREFHEGTWRRRGFCASSQVSLSRGWVEGADGRLRLRRHGLRASRILGSRGAQRKRGILRGRLSDSEATEDAAENGSLGEPESGGGLGDDPSEAAFRRGDDAVPSTSANPVSDGCIADFLPLSEQKRQGSDLPTLLRRFWKVAAPYWSSDDKVKARFWLAGVFALTLATTGISVGFNFLGRDFYNALASKDQEQFYNQLIKYFAAFIGGIPVFVLRDYFRDTLALRWRGWMTTQYLDKYFENRTFYNIQSQSMIDNPDQRIVDDLNNFSGSALGFALALFNATINLISFSGILYGIYPPLFFVLLVYSIGGTAISVLLGKNLVGLNFMQEKKEADFRYGLVRVRENAESIAFYGGEASEIQLLLQRFKQSFDNYTQLLIASRNLDFFTSFYRYLIQLLPAAVVAPLYFAGKIEFGVINQSFSAFNNVLSDFSIIVYQFQSLSAFSAVVDRLGEFTDILDEQNALSQVAFQNGGLPTDQLEPDGIVASLTLASTAKSRISLVDVEVSSSASHPLLALENVTLYTPQYSMSLFKELSLVVNKGENLLIMGASGSGKTSLLRAIAGLWRSGSGAIKRYVKNSVEGGEENNREGGASQIRNEEVVESGGVQDKINGALLQDPESMGSGEVFFLPQRPYMVLGTLRQQLLYPRWSEEEASTDTSNGSLPFISKQNHIKSKAVQGLPPNDDQLVQVLERVRLGHLMDRCDGLDSNVEWASVLSLGEQQRLAFARLLLSRPQLALMDESTSALDESNEVSMYTALQESGVTFISVGHRSSLRRFHKIILQFEEAKGSSGTTWTLSRLTEADSPARRTG</sequence>
<accession>A0A8T0GUQ1</accession>
<dbReference type="SUPFAM" id="SSF52540">
    <property type="entry name" value="P-loop containing nucleoside triphosphate hydrolases"/>
    <property type="match status" value="1"/>
</dbReference>
<comment type="caution">
    <text evidence="12">The sequence shown here is derived from an EMBL/GenBank/DDBJ whole genome shotgun (WGS) entry which is preliminary data.</text>
</comment>
<feature type="domain" description="ABC transporter" evidence="10">
    <location>
        <begin position="530"/>
        <end position="826"/>
    </location>
</feature>
<feature type="transmembrane region" description="Helical" evidence="9">
    <location>
        <begin position="215"/>
        <end position="235"/>
    </location>
</feature>
<dbReference type="GO" id="GO:0016020">
    <property type="term" value="C:membrane"/>
    <property type="evidence" value="ECO:0007669"/>
    <property type="project" value="InterPro"/>
</dbReference>
<dbReference type="GO" id="GO:0140359">
    <property type="term" value="F:ABC-type transporter activity"/>
    <property type="evidence" value="ECO:0007669"/>
    <property type="project" value="InterPro"/>
</dbReference>
<evidence type="ECO:0000256" key="8">
    <source>
        <dbReference type="SAM" id="MobiDB-lite"/>
    </source>
</evidence>
<evidence type="ECO:0000256" key="3">
    <source>
        <dbReference type="ARBA" id="ARBA00022692"/>
    </source>
</evidence>
<dbReference type="PANTHER" id="PTHR11384:SF59">
    <property type="entry name" value="LYSOSOMAL COBALAMIN TRANSPORTER ABCD4"/>
    <property type="match status" value="1"/>
</dbReference>
<evidence type="ECO:0000256" key="1">
    <source>
        <dbReference type="ARBA" id="ARBA00008575"/>
    </source>
</evidence>
<dbReference type="GO" id="GO:0016887">
    <property type="term" value="F:ATP hydrolysis activity"/>
    <property type="evidence" value="ECO:0007669"/>
    <property type="project" value="InterPro"/>
</dbReference>
<dbReference type="InterPro" id="IPR027417">
    <property type="entry name" value="P-loop_NTPase"/>
</dbReference>
<feature type="region of interest" description="Disordered" evidence="8">
    <location>
        <begin position="74"/>
        <end position="125"/>
    </location>
</feature>
<evidence type="ECO:0000259" key="10">
    <source>
        <dbReference type="PROSITE" id="PS50893"/>
    </source>
</evidence>
<dbReference type="Gene3D" id="1.20.1560.10">
    <property type="entry name" value="ABC transporter type 1, transmembrane domain"/>
    <property type="match status" value="1"/>
</dbReference>
<evidence type="ECO:0000256" key="7">
    <source>
        <dbReference type="ARBA" id="ARBA00023136"/>
    </source>
</evidence>
<evidence type="ECO:0000256" key="9">
    <source>
        <dbReference type="SAM" id="Phobius"/>
    </source>
</evidence>
<comment type="similarity">
    <text evidence="1">Belongs to the ABC transporter superfamily. ABCD family. Peroxisomal fatty acyl CoA transporter (TC 3.A.1.203) subfamily.</text>
</comment>
<feature type="transmembrane region" description="Helical" evidence="9">
    <location>
        <begin position="406"/>
        <end position="426"/>
    </location>
</feature>
<dbReference type="AlphaFoldDB" id="A0A8T0GUQ1"/>
<feature type="transmembrane region" description="Helical" evidence="9">
    <location>
        <begin position="173"/>
        <end position="195"/>
    </location>
</feature>
<dbReference type="Gene3D" id="3.40.50.300">
    <property type="entry name" value="P-loop containing nucleotide triphosphate hydrolases"/>
    <property type="match status" value="1"/>
</dbReference>
<feature type="transmembrane region" description="Helical" evidence="9">
    <location>
        <begin position="316"/>
        <end position="339"/>
    </location>
</feature>
<evidence type="ECO:0000259" key="11">
    <source>
        <dbReference type="PROSITE" id="PS50929"/>
    </source>
</evidence>
<reference evidence="12" key="1">
    <citation type="submission" date="2020-06" db="EMBL/GenBank/DDBJ databases">
        <title>WGS assembly of Ceratodon purpureus strain R40.</title>
        <authorList>
            <person name="Carey S.B."/>
            <person name="Jenkins J."/>
            <person name="Shu S."/>
            <person name="Lovell J.T."/>
            <person name="Sreedasyam A."/>
            <person name="Maumus F."/>
            <person name="Tiley G.P."/>
            <person name="Fernandez-Pozo N."/>
            <person name="Barry K."/>
            <person name="Chen C."/>
            <person name="Wang M."/>
            <person name="Lipzen A."/>
            <person name="Daum C."/>
            <person name="Saski C.A."/>
            <person name="Payton A.C."/>
            <person name="Mcbreen J.C."/>
            <person name="Conrad R.E."/>
            <person name="Kollar L.M."/>
            <person name="Olsson S."/>
            <person name="Huttunen S."/>
            <person name="Landis J.B."/>
            <person name="Wickett N.J."/>
            <person name="Johnson M.G."/>
            <person name="Rensing S.A."/>
            <person name="Grimwood J."/>
            <person name="Schmutz J."/>
            <person name="Mcdaniel S.F."/>
        </authorList>
    </citation>
    <scope>NUCLEOTIDE SEQUENCE</scope>
    <source>
        <strain evidence="12">R40</strain>
    </source>
</reference>
<dbReference type="PROSITE" id="PS00211">
    <property type="entry name" value="ABC_TRANSPORTER_1"/>
    <property type="match status" value="1"/>
</dbReference>
<feature type="transmembrane region" description="Helical" evidence="9">
    <location>
        <begin position="288"/>
        <end position="310"/>
    </location>
</feature>
<name>A0A8T0GUQ1_CERPU</name>
<dbReference type="Pfam" id="PF00005">
    <property type="entry name" value="ABC_tran"/>
    <property type="match status" value="1"/>
</dbReference>
<dbReference type="SUPFAM" id="SSF90123">
    <property type="entry name" value="ABC transporter transmembrane region"/>
    <property type="match status" value="1"/>
</dbReference>
<dbReference type="InterPro" id="IPR050835">
    <property type="entry name" value="ABC_transporter_sub-D"/>
</dbReference>
<dbReference type="CDD" id="cd03223">
    <property type="entry name" value="ABCD_peroxisomal_ALDP"/>
    <property type="match status" value="1"/>
</dbReference>
<dbReference type="Pfam" id="PF06472">
    <property type="entry name" value="ABC_membrane_2"/>
    <property type="match status" value="1"/>
</dbReference>
<evidence type="ECO:0000256" key="2">
    <source>
        <dbReference type="ARBA" id="ARBA00022448"/>
    </source>
</evidence>
<evidence type="ECO:0008006" key="14">
    <source>
        <dbReference type="Google" id="ProtNLM"/>
    </source>
</evidence>
<keyword evidence="6 9" id="KW-1133">Transmembrane helix</keyword>
<keyword evidence="5" id="KW-0067">ATP-binding</keyword>
<feature type="domain" description="ABC transmembrane type-1" evidence="11">
    <location>
        <begin position="176"/>
        <end position="459"/>
    </location>
</feature>
<evidence type="ECO:0000313" key="13">
    <source>
        <dbReference type="Proteomes" id="UP000822688"/>
    </source>
</evidence>
<dbReference type="InterPro" id="IPR017871">
    <property type="entry name" value="ABC_transporter-like_CS"/>
</dbReference>
<evidence type="ECO:0000256" key="5">
    <source>
        <dbReference type="ARBA" id="ARBA00022840"/>
    </source>
</evidence>
<proteinExistence type="inferred from homology"/>
<dbReference type="PANTHER" id="PTHR11384">
    <property type="entry name" value="ATP-BINDING CASSETTE, SUB-FAMILY D MEMBER"/>
    <property type="match status" value="1"/>
</dbReference>
<protein>
    <recommendedName>
        <fullName evidence="14">ABC transporter D family member 2, chloroplastic</fullName>
    </recommendedName>
</protein>
<evidence type="ECO:0000313" key="12">
    <source>
        <dbReference type="EMBL" id="KAG0561408.1"/>
    </source>
</evidence>
<dbReference type="InterPro" id="IPR003439">
    <property type="entry name" value="ABC_transporter-like_ATP-bd"/>
</dbReference>
<organism evidence="12 13">
    <name type="scientific">Ceratodon purpureus</name>
    <name type="common">Fire moss</name>
    <name type="synonym">Dicranum purpureum</name>
    <dbReference type="NCBI Taxonomy" id="3225"/>
    <lineage>
        <taxon>Eukaryota</taxon>
        <taxon>Viridiplantae</taxon>
        <taxon>Streptophyta</taxon>
        <taxon>Embryophyta</taxon>
        <taxon>Bryophyta</taxon>
        <taxon>Bryophytina</taxon>
        <taxon>Bryopsida</taxon>
        <taxon>Dicranidae</taxon>
        <taxon>Pseudoditrichales</taxon>
        <taxon>Ditrichaceae</taxon>
        <taxon>Ceratodon</taxon>
    </lineage>
</organism>
<keyword evidence="4" id="KW-0547">Nucleotide-binding</keyword>
<dbReference type="PROSITE" id="PS50929">
    <property type="entry name" value="ABC_TM1F"/>
    <property type="match status" value="1"/>
</dbReference>
<dbReference type="PROSITE" id="PS50893">
    <property type="entry name" value="ABC_TRANSPORTER_2"/>
    <property type="match status" value="1"/>
</dbReference>